<dbReference type="EMBL" id="JAGFNK010001197">
    <property type="protein sequence ID" value="KAI9433797.1"/>
    <property type="molecule type" value="Genomic_DNA"/>
</dbReference>
<sequence>MRISSIFAMFCLAGGTIPSLALPSDNLEENEPISDEDLVKLKNHHNFYNTFHNNPTVWSMMDTDARALLTKHLHKLNRILPEVYNHNSAVAEKAKEFTKKQKG</sequence>
<protein>
    <submittedName>
        <fullName evidence="1">Uncharacterized protein</fullName>
    </submittedName>
</protein>
<comment type="caution">
    <text evidence="1">The sequence shown here is derived from an EMBL/GenBank/DDBJ whole genome shotgun (WGS) entry which is preliminary data.</text>
</comment>
<accession>A0ACC0TT77</accession>
<reference evidence="1" key="1">
    <citation type="submission" date="2021-03" db="EMBL/GenBank/DDBJ databases">
        <title>Evolutionary priming and transition to the ectomycorrhizal habit in an iconic lineage of mushroom-forming fungi: is preadaptation a requirement?</title>
        <authorList>
            <consortium name="DOE Joint Genome Institute"/>
            <person name="Looney B.P."/>
            <person name="Miyauchi S."/>
            <person name="Morin E."/>
            <person name="Drula E."/>
            <person name="Courty P.E."/>
            <person name="Chicoki N."/>
            <person name="Fauchery L."/>
            <person name="Kohler A."/>
            <person name="Kuo A."/>
            <person name="LaButti K."/>
            <person name="Pangilinan J."/>
            <person name="Lipzen A."/>
            <person name="Riley R."/>
            <person name="Andreopoulos W."/>
            <person name="He G."/>
            <person name="Johnson J."/>
            <person name="Barry K.W."/>
            <person name="Grigoriev I.V."/>
            <person name="Nagy L."/>
            <person name="Hibbett D."/>
            <person name="Henrissat B."/>
            <person name="Matheny P.B."/>
            <person name="Labbe J."/>
            <person name="Martin A.F."/>
        </authorList>
    </citation>
    <scope>NUCLEOTIDE SEQUENCE</scope>
    <source>
        <strain evidence="1">BPL698</strain>
    </source>
</reference>
<evidence type="ECO:0000313" key="2">
    <source>
        <dbReference type="Proteomes" id="UP001207468"/>
    </source>
</evidence>
<keyword evidence="2" id="KW-1185">Reference proteome</keyword>
<dbReference type="Proteomes" id="UP001207468">
    <property type="component" value="Unassembled WGS sequence"/>
</dbReference>
<organism evidence="1 2">
    <name type="scientific">Russula earlei</name>
    <dbReference type="NCBI Taxonomy" id="71964"/>
    <lineage>
        <taxon>Eukaryota</taxon>
        <taxon>Fungi</taxon>
        <taxon>Dikarya</taxon>
        <taxon>Basidiomycota</taxon>
        <taxon>Agaricomycotina</taxon>
        <taxon>Agaricomycetes</taxon>
        <taxon>Russulales</taxon>
        <taxon>Russulaceae</taxon>
        <taxon>Russula</taxon>
    </lineage>
</organism>
<proteinExistence type="predicted"/>
<name>A0ACC0TT77_9AGAM</name>
<evidence type="ECO:0000313" key="1">
    <source>
        <dbReference type="EMBL" id="KAI9433797.1"/>
    </source>
</evidence>
<gene>
    <name evidence="1" type="ORF">F5148DRAFT_1295336</name>
</gene>